<sequence length="1522" mass="164947">MSRRTLACALSSRWQLHQDGAREELSRVPVCHVNTDMWASLANDPFASFVVTWLDDNWRLRTAVLRCSVVRGRHTANVIAAVLLGAAQEFGVKGKVGVVRTDGASNCVGAGRELGRAAARYEALADTPVGPSTNGGRRAHPNAGVSPRGEKSHAGVPSRGEGLDIGGVSHEPGGGGPGNSRSTPRQGILDGTAGPLSPDMDDTDDEEGGGDGEGLVDVGSDVDDDHGVNVITSRDTADEVDDAACALASARADTFCLEMPGALHTFHPVNPSSTDAAYLWQHARCTTHTLQLSVRAGMAVPLGRATLDKVRLVAQLCRTSTNIQGEMRLAVTQEEARASTLERRERKTPASRVSRLSIDCPTRWGSALAMLRRFLRVGAAVPAALSAYYHYTAVSASKAREACPSFQEQAALTQLVGCMTVLESASATLGSEDAATSPMEEMVYWYVRRAGALEPGDCQALQDFKRTVLADMCCRRDRECQRGPKPDWFGIRIAAVLMDPFTKNFPFGDDGRTAAAARSRALDMISWMVGRAADAVSSGAGPPGDRAVESFVKKRRPFALSSRAFASVGSFGEEGAGASRSASAAPIIPIASEWDAYCTDYFAQTCPTIRPPAPSRQTPARLAQTTSTADILPPPPPAPVPAANLAEHVPPAPQDHNYDDVWHVPILPVSTVYAAPEAVISTAIADIGTPGDIVGDTWLRRHPQAATSPLRPATTSYARGHDFAPSIGRLSLRLTTTDTSGLSLTFDLPDVHILRHTAVPLLLGLQSHKLLNLIVDAAADTILFGRARRPVRCAIQRGHLTLPPSPAQPPPTSILFTRDELALAHRQFVHASVDSLLRSFPPTTFFPSIVANLPEVATSCVPCQRFSHLPRRPRDALPPRPLTFNRVIALDTFQIRPDLRKVLDITFLHTDFGLGRFVSSMTGHTMLAVFFVTWLYIWSCPDTTLTDRGSEVENDPFVNALTSMGVHWRPIPTEAPWGIGRNERHHGPIRQAYLRIAAETPALAPDLTLAMAHKARNDAPRAHGSCPTTAVTGAPPSLLIGDNHNIDPAIASRHRAMQAARASMEAYTADDRLRGALSHPCTNVPFVEVDQAVWFHRDKHGWTSGRVPSLDGKNVYVTRNNRIYSSHEARTKPHVSRRPQPPPTPAASPVSDATLPIRTHATAPPPPTTLPTRTRAFLADPHDPDSPSHPRWDAEKRTELNIFNFIDCKTTLPAFNVPAGKQIFHYLWRVTHKPNRGNGKPAERARFCVAGNRDWHEANTVATSPVTPQRSIRSFVAASVILRFSIDTEDFLRAYLQSDILPEPTYVWAPPEAGEPDGSVWAFHHAMYGKNDAGRHFHFNTQSRFLSIPHITLSSAFDTVYVAPLRVAVCTYVDDTLHAGTPAFRAAVSSILKNYNTHRPDHDNVTFARILARTTATGIHCDTGTYAATISPLPLRSPLSTPLPNSKYLHSLAAKLLWVGRVARPDVPTDTTQLADLPDPTGADARRANAALASLCTRPVSPPFTRLDVDSLCLDVYADYSV</sequence>
<dbReference type="OrthoDB" id="10060245at2759"/>
<gene>
    <name evidence="8" type="ORF">BU14_0533s0002</name>
</gene>
<dbReference type="InterPro" id="IPR052035">
    <property type="entry name" value="ZnF_BED_domain_contain"/>
</dbReference>
<reference evidence="8 9" key="1">
    <citation type="submission" date="2017-03" db="EMBL/GenBank/DDBJ databases">
        <title>WGS assembly of Porphyra umbilicalis.</title>
        <authorList>
            <person name="Brawley S.H."/>
            <person name="Blouin N.A."/>
            <person name="Ficko-Blean E."/>
            <person name="Wheeler G.L."/>
            <person name="Lohr M."/>
            <person name="Goodson H.V."/>
            <person name="Jenkins J.W."/>
            <person name="Blaby-Haas C.E."/>
            <person name="Helliwell K.E."/>
            <person name="Chan C."/>
            <person name="Marriage T."/>
            <person name="Bhattacharya D."/>
            <person name="Klein A.S."/>
            <person name="Badis Y."/>
            <person name="Brodie J."/>
            <person name="Cao Y."/>
            <person name="Collen J."/>
            <person name="Dittami S.M."/>
            <person name="Gachon C.M."/>
            <person name="Green B.R."/>
            <person name="Karpowicz S."/>
            <person name="Kim J.W."/>
            <person name="Kudahl U."/>
            <person name="Lin S."/>
            <person name="Michel G."/>
            <person name="Mittag M."/>
            <person name="Olson B.J."/>
            <person name="Pangilinan J."/>
            <person name="Peng Y."/>
            <person name="Qiu H."/>
            <person name="Shu S."/>
            <person name="Singer J.T."/>
            <person name="Smith A.G."/>
            <person name="Sprecher B.N."/>
            <person name="Wagner V."/>
            <person name="Wang W."/>
            <person name="Wang Z.-Y."/>
            <person name="Yan J."/>
            <person name="Yarish C."/>
            <person name="Zoeuner-Riek S."/>
            <person name="Zhuang Y."/>
            <person name="Zou Y."/>
            <person name="Lindquist E.A."/>
            <person name="Grimwood J."/>
            <person name="Barry K."/>
            <person name="Rokhsar D.S."/>
            <person name="Schmutz J."/>
            <person name="Stiller J.W."/>
            <person name="Grossman A.R."/>
            <person name="Prochnik S.E."/>
        </authorList>
    </citation>
    <scope>NUCLEOTIDE SEQUENCE [LARGE SCALE GENOMIC DNA]</scope>
    <source>
        <strain evidence="8">4086291</strain>
    </source>
</reference>
<dbReference type="PANTHER" id="PTHR46481:SF10">
    <property type="entry name" value="ZINC FINGER BED DOMAIN-CONTAINING PROTEIN 39"/>
    <property type="match status" value="1"/>
</dbReference>
<keyword evidence="5" id="KW-0539">Nucleus</keyword>
<dbReference type="GO" id="GO:0003676">
    <property type="term" value="F:nucleic acid binding"/>
    <property type="evidence" value="ECO:0007669"/>
    <property type="project" value="InterPro"/>
</dbReference>
<dbReference type="InterPro" id="IPR001584">
    <property type="entry name" value="Integrase_cat-core"/>
</dbReference>
<evidence type="ECO:0000256" key="3">
    <source>
        <dbReference type="ARBA" id="ARBA00022771"/>
    </source>
</evidence>
<evidence type="ECO:0000256" key="2">
    <source>
        <dbReference type="ARBA" id="ARBA00022723"/>
    </source>
</evidence>
<protein>
    <recommendedName>
        <fullName evidence="7">Integrase catalytic domain-containing protein</fullName>
    </recommendedName>
</protein>
<keyword evidence="2" id="KW-0479">Metal-binding</keyword>
<dbReference type="Proteomes" id="UP000218209">
    <property type="component" value="Unassembled WGS sequence"/>
</dbReference>
<feature type="domain" description="Integrase catalytic" evidence="7">
    <location>
        <begin position="877"/>
        <end position="1044"/>
    </location>
</feature>
<dbReference type="InterPro" id="IPR036397">
    <property type="entry name" value="RNaseH_sf"/>
</dbReference>
<dbReference type="PANTHER" id="PTHR46481">
    <property type="entry name" value="ZINC FINGER BED DOMAIN-CONTAINING PROTEIN 4"/>
    <property type="match status" value="1"/>
</dbReference>
<evidence type="ECO:0000256" key="4">
    <source>
        <dbReference type="ARBA" id="ARBA00022833"/>
    </source>
</evidence>
<feature type="compositionally biased region" description="Acidic residues" evidence="6">
    <location>
        <begin position="199"/>
        <end position="210"/>
    </location>
</feature>
<evidence type="ECO:0000256" key="5">
    <source>
        <dbReference type="ARBA" id="ARBA00023242"/>
    </source>
</evidence>
<dbReference type="EMBL" id="KV919134">
    <property type="protein sequence ID" value="OSX71437.1"/>
    <property type="molecule type" value="Genomic_DNA"/>
</dbReference>
<keyword evidence="3" id="KW-0863">Zinc-finger</keyword>
<organism evidence="8 9">
    <name type="scientific">Porphyra umbilicalis</name>
    <name type="common">Purple laver</name>
    <name type="synonym">Red alga</name>
    <dbReference type="NCBI Taxonomy" id="2786"/>
    <lineage>
        <taxon>Eukaryota</taxon>
        <taxon>Rhodophyta</taxon>
        <taxon>Bangiophyceae</taxon>
        <taxon>Bangiales</taxon>
        <taxon>Bangiaceae</taxon>
        <taxon>Porphyra</taxon>
    </lineage>
</organism>
<dbReference type="InterPro" id="IPR012337">
    <property type="entry name" value="RNaseH-like_sf"/>
</dbReference>
<dbReference type="GO" id="GO:0015074">
    <property type="term" value="P:DNA integration"/>
    <property type="evidence" value="ECO:0007669"/>
    <property type="project" value="InterPro"/>
</dbReference>
<dbReference type="PROSITE" id="PS50994">
    <property type="entry name" value="INTEGRASE"/>
    <property type="match status" value="1"/>
</dbReference>
<keyword evidence="9" id="KW-1185">Reference proteome</keyword>
<feature type="region of interest" description="Disordered" evidence="6">
    <location>
        <begin position="1122"/>
        <end position="1192"/>
    </location>
</feature>
<proteinExistence type="predicted"/>
<dbReference type="Gene3D" id="3.30.420.10">
    <property type="entry name" value="Ribonuclease H-like superfamily/Ribonuclease H"/>
    <property type="match status" value="1"/>
</dbReference>
<name>A0A1X6NS83_PORUM</name>
<feature type="region of interest" description="Disordered" evidence="6">
    <location>
        <begin position="126"/>
        <end position="225"/>
    </location>
</feature>
<dbReference type="GO" id="GO:0005634">
    <property type="term" value="C:nucleus"/>
    <property type="evidence" value="ECO:0007669"/>
    <property type="project" value="UniProtKB-SubCell"/>
</dbReference>
<evidence type="ECO:0000256" key="1">
    <source>
        <dbReference type="ARBA" id="ARBA00004123"/>
    </source>
</evidence>
<feature type="compositionally biased region" description="Basic and acidic residues" evidence="6">
    <location>
        <begin position="1180"/>
        <end position="1192"/>
    </location>
</feature>
<evidence type="ECO:0000313" key="8">
    <source>
        <dbReference type="EMBL" id="OSX71437.1"/>
    </source>
</evidence>
<evidence type="ECO:0000259" key="7">
    <source>
        <dbReference type="PROSITE" id="PS50994"/>
    </source>
</evidence>
<keyword evidence="4" id="KW-0862">Zinc</keyword>
<comment type="subcellular location">
    <subcellularLocation>
        <location evidence="1">Nucleus</location>
    </subcellularLocation>
</comment>
<accession>A0A1X6NS83</accession>
<dbReference type="SUPFAM" id="SSF53098">
    <property type="entry name" value="Ribonuclease H-like"/>
    <property type="match status" value="3"/>
</dbReference>
<dbReference type="GO" id="GO:0008270">
    <property type="term" value="F:zinc ion binding"/>
    <property type="evidence" value="ECO:0007669"/>
    <property type="project" value="UniProtKB-KW"/>
</dbReference>
<evidence type="ECO:0000313" key="9">
    <source>
        <dbReference type="Proteomes" id="UP000218209"/>
    </source>
</evidence>
<evidence type="ECO:0000256" key="6">
    <source>
        <dbReference type="SAM" id="MobiDB-lite"/>
    </source>
</evidence>